<dbReference type="InterPro" id="IPR019734">
    <property type="entry name" value="TPR_rpt"/>
</dbReference>
<feature type="compositionally biased region" description="Basic and acidic residues" evidence="8">
    <location>
        <begin position="1"/>
        <end position="19"/>
    </location>
</feature>
<dbReference type="InterPro" id="IPR000629">
    <property type="entry name" value="RNA-helicase_DEAD-box_CS"/>
</dbReference>
<dbReference type="SMART" id="SM00028">
    <property type="entry name" value="TPR"/>
    <property type="match status" value="9"/>
</dbReference>
<feature type="compositionally biased region" description="Acidic residues" evidence="8">
    <location>
        <begin position="991"/>
        <end position="1006"/>
    </location>
</feature>
<evidence type="ECO:0000256" key="5">
    <source>
        <dbReference type="ARBA" id="ARBA00022840"/>
    </source>
</evidence>
<dbReference type="EC" id="3.6.4.13" evidence="1"/>
<evidence type="ECO:0000313" key="13">
    <source>
        <dbReference type="Proteomes" id="UP001281761"/>
    </source>
</evidence>
<dbReference type="PANTHER" id="PTHR47958">
    <property type="entry name" value="ATP-DEPENDENT RNA HELICASE DBP3"/>
    <property type="match status" value="1"/>
</dbReference>
<dbReference type="SUPFAM" id="SSF48452">
    <property type="entry name" value="TPR-like"/>
    <property type="match status" value="3"/>
</dbReference>
<evidence type="ECO:0000259" key="11">
    <source>
        <dbReference type="PROSITE" id="PS51195"/>
    </source>
</evidence>
<dbReference type="GO" id="GO:0003724">
    <property type="term" value="F:RNA helicase activity"/>
    <property type="evidence" value="ECO:0007669"/>
    <property type="project" value="UniProtKB-EC"/>
</dbReference>
<dbReference type="Pfam" id="PF00270">
    <property type="entry name" value="DEAD"/>
    <property type="match status" value="1"/>
</dbReference>
<keyword evidence="3 12" id="KW-0378">Hydrolase</keyword>
<feature type="compositionally biased region" description="Basic and acidic residues" evidence="8">
    <location>
        <begin position="877"/>
        <end position="891"/>
    </location>
</feature>
<evidence type="ECO:0000256" key="1">
    <source>
        <dbReference type="ARBA" id="ARBA00012552"/>
    </source>
</evidence>
<feature type="domain" description="Helicase C-terminal" evidence="10">
    <location>
        <begin position="336"/>
        <end position="489"/>
    </location>
</feature>
<evidence type="ECO:0000259" key="9">
    <source>
        <dbReference type="PROSITE" id="PS51192"/>
    </source>
</evidence>
<evidence type="ECO:0000313" key="12">
    <source>
        <dbReference type="EMBL" id="KAK2956213.1"/>
    </source>
</evidence>
<feature type="domain" description="Helicase ATP-binding" evidence="9">
    <location>
        <begin position="129"/>
        <end position="304"/>
    </location>
</feature>
<dbReference type="GO" id="GO:0016787">
    <property type="term" value="F:hydrolase activity"/>
    <property type="evidence" value="ECO:0007669"/>
    <property type="project" value="UniProtKB-KW"/>
</dbReference>
<feature type="domain" description="DEAD-box RNA helicase Q" evidence="11">
    <location>
        <begin position="98"/>
        <end position="126"/>
    </location>
</feature>
<evidence type="ECO:0000256" key="7">
    <source>
        <dbReference type="PROSITE-ProRule" id="PRU00552"/>
    </source>
</evidence>
<feature type="repeat" description="TPR" evidence="6">
    <location>
        <begin position="1055"/>
        <end position="1088"/>
    </location>
</feature>
<dbReference type="PROSITE" id="PS50005">
    <property type="entry name" value="TPR"/>
    <property type="match status" value="3"/>
</dbReference>
<dbReference type="PROSITE" id="PS51195">
    <property type="entry name" value="Q_MOTIF"/>
    <property type="match status" value="1"/>
</dbReference>
<dbReference type="Proteomes" id="UP001281761">
    <property type="component" value="Unassembled WGS sequence"/>
</dbReference>
<keyword evidence="2" id="KW-0547">Nucleotide-binding</keyword>
<sequence length="1162" mass="130227">MAYKSNDKSRQPRKSSRDDSDNDDDAVLFGPIPKRQTQAEFLSKISRIKWDLSKLPSFNKIFYRKNEELEKIPEETIAQFFKENQVTVDRPNLPRPCLTFKHANFPSYIQLALEQKGFERPSPIQSVCWPIILSGLDTIGLAQTGSGKTLAFSLPAVWHINDQDTLKPGDGPIVLILAPTRELVQQIQTEFNAFGESSNICSAAVYGGALAKHQLKELKAGVEIVIATPGRLIDFVTSQNLSLARVTYLVMDEADRMLDMGFQPQIEAILSQIRPDRQTLMFSATWPESVQELAHKYLRNPVRVTIGSTDIAAAHTITQTFEFCNDQQKLKKLFVYLDRIGVNTPRDDEDDDAPHTSVLVFTETRREADELGRSFKERNIPHCVIHGDKSQEERERALSQFKTGRVGVLIATDVASRGLDVKGISHVVNYSFPNAIQDYVHRIGRTGRAGATGHAHSFFTPNNAKLAPELLTILKDAGQEIPSELIVFTNIARSMGMGGKRGMDDEEARHGEKEWKYAPVKNPPMSVVLRDHVGKGGTAESYKTLQIKAHEALRAGTFEECLDICQRCTTKVMKTLGQQSPEHIYIKLIECEAHTSLMNYKEALAAVTEAGRLLDGCPGITDAHIFRVYYYRDLGQLHRLQHRLDEALECFQRVAETRRRFQGEDHPDTAIALMDVAIVHKMKRDYDRALQIFQFALVILDDTYGSESLHVGSNLLHQGSVYLLMGRFVEARDAIRNGRNIYAICGHQDHQDIATAEVNLGIIFGEMGKLDDSLKHFEKARELRELRFGLAHPDTAQVYIHIGRQLLKQGMDTEAENYATTALHILDAAASAAQHHTSTFVLVESSNPTSHASSPTPSHAPSNLSHKTGGLSMKSTKVQEKKQDSEQKKVPSETNLKIFEALADCHILLGEIYVSRKKFDDSRREFEEAKEIMQELPGREDDIKDIDAQIATAYLTEGASGDALDIFKGLLNDLTGEKKDQKKKGKKKAEEEESEEEDDADWPIDEEASVNVAQIMNGMGNAYRQQGKNKMAIKSFKRSLNNYERTVGIFDTTTSDVHMNMGHAYYSAGRFDDAMKEYNLARAIRVRIMGDVSPLTAESIRCIASVYVALHRYDEALGFYTAAADTIDALRGDKDPEAVDIRRTIAQVLRDKADAKAKAQRF</sequence>
<feature type="region of interest" description="Disordered" evidence="8">
    <location>
        <begin position="978"/>
        <end position="1006"/>
    </location>
</feature>
<organism evidence="12 13">
    <name type="scientific">Blattamonas nauphoetae</name>
    <dbReference type="NCBI Taxonomy" id="2049346"/>
    <lineage>
        <taxon>Eukaryota</taxon>
        <taxon>Metamonada</taxon>
        <taxon>Preaxostyla</taxon>
        <taxon>Oxymonadida</taxon>
        <taxon>Blattamonas</taxon>
    </lineage>
</organism>
<dbReference type="PROSITE" id="PS00039">
    <property type="entry name" value="DEAD_ATP_HELICASE"/>
    <property type="match status" value="1"/>
</dbReference>
<dbReference type="Pfam" id="PF00271">
    <property type="entry name" value="Helicase_C"/>
    <property type="match status" value="1"/>
</dbReference>
<evidence type="ECO:0000256" key="4">
    <source>
        <dbReference type="ARBA" id="ARBA00022806"/>
    </source>
</evidence>
<dbReference type="SUPFAM" id="SSF52540">
    <property type="entry name" value="P-loop containing nucleoside triphosphate hydrolases"/>
    <property type="match status" value="1"/>
</dbReference>
<feature type="short sequence motif" description="Q motif" evidence="7">
    <location>
        <begin position="98"/>
        <end position="126"/>
    </location>
</feature>
<reference evidence="12 13" key="1">
    <citation type="journal article" date="2022" name="bioRxiv">
        <title>Genomics of Preaxostyla Flagellates Illuminates Evolutionary Transitions and the Path Towards Mitochondrial Loss.</title>
        <authorList>
            <person name="Novak L.V.F."/>
            <person name="Treitli S.C."/>
            <person name="Pyrih J."/>
            <person name="Halakuc P."/>
            <person name="Pipaliya S.V."/>
            <person name="Vacek V."/>
            <person name="Brzon O."/>
            <person name="Soukal P."/>
            <person name="Eme L."/>
            <person name="Dacks J.B."/>
            <person name="Karnkowska A."/>
            <person name="Elias M."/>
            <person name="Hampl V."/>
        </authorList>
    </citation>
    <scope>NUCLEOTIDE SEQUENCE [LARGE SCALE GENOMIC DNA]</scope>
    <source>
        <strain evidence="12">NAU3</strain>
        <tissue evidence="12">Gut</tissue>
    </source>
</reference>
<dbReference type="Gene3D" id="3.40.50.300">
    <property type="entry name" value="P-loop containing nucleotide triphosphate hydrolases"/>
    <property type="match status" value="2"/>
</dbReference>
<dbReference type="Gene3D" id="1.25.40.10">
    <property type="entry name" value="Tetratricopeptide repeat domain"/>
    <property type="match status" value="3"/>
</dbReference>
<dbReference type="CDD" id="cd18787">
    <property type="entry name" value="SF2_C_DEAD"/>
    <property type="match status" value="1"/>
</dbReference>
<dbReference type="InterPro" id="IPR011545">
    <property type="entry name" value="DEAD/DEAH_box_helicase_dom"/>
</dbReference>
<keyword evidence="4 12" id="KW-0347">Helicase</keyword>
<evidence type="ECO:0000259" key="10">
    <source>
        <dbReference type="PROSITE" id="PS51194"/>
    </source>
</evidence>
<dbReference type="SMART" id="SM00490">
    <property type="entry name" value="HELICc"/>
    <property type="match status" value="1"/>
</dbReference>
<feature type="compositionally biased region" description="Low complexity" evidence="8">
    <location>
        <begin position="845"/>
        <end position="863"/>
    </location>
</feature>
<dbReference type="PROSITE" id="PS51192">
    <property type="entry name" value="HELICASE_ATP_BIND_1"/>
    <property type="match status" value="1"/>
</dbReference>
<protein>
    <recommendedName>
        <fullName evidence="1">RNA helicase</fullName>
        <ecNumber evidence="1">3.6.4.13</ecNumber>
    </recommendedName>
</protein>
<dbReference type="InterPro" id="IPR027417">
    <property type="entry name" value="P-loop_NTPase"/>
</dbReference>
<name>A0ABQ9XXL4_9EUKA</name>
<dbReference type="InterPro" id="IPR014014">
    <property type="entry name" value="RNA_helicase_DEAD_Q_motif"/>
</dbReference>
<feature type="repeat" description="TPR" evidence="6">
    <location>
        <begin position="754"/>
        <end position="787"/>
    </location>
</feature>
<evidence type="ECO:0000256" key="6">
    <source>
        <dbReference type="PROSITE-ProRule" id="PRU00339"/>
    </source>
</evidence>
<dbReference type="InterPro" id="IPR001650">
    <property type="entry name" value="Helicase_C-like"/>
</dbReference>
<evidence type="ECO:0000256" key="8">
    <source>
        <dbReference type="SAM" id="MobiDB-lite"/>
    </source>
</evidence>
<feature type="region of interest" description="Disordered" evidence="8">
    <location>
        <begin position="843"/>
        <end position="891"/>
    </location>
</feature>
<accession>A0ABQ9XXL4</accession>
<dbReference type="InterPro" id="IPR014001">
    <property type="entry name" value="Helicase_ATP-bd"/>
</dbReference>
<keyword evidence="13" id="KW-1185">Reference proteome</keyword>
<comment type="caution">
    <text evidence="12">The sequence shown here is derived from an EMBL/GenBank/DDBJ whole genome shotgun (WGS) entry which is preliminary data.</text>
</comment>
<evidence type="ECO:0000256" key="3">
    <source>
        <dbReference type="ARBA" id="ARBA00022801"/>
    </source>
</evidence>
<dbReference type="EMBL" id="JARBJD010000058">
    <property type="protein sequence ID" value="KAK2956213.1"/>
    <property type="molecule type" value="Genomic_DNA"/>
</dbReference>
<proteinExistence type="predicted"/>
<keyword evidence="5" id="KW-0067">ATP-binding</keyword>
<feature type="region of interest" description="Disordered" evidence="8">
    <location>
        <begin position="1"/>
        <end position="30"/>
    </location>
</feature>
<dbReference type="PROSITE" id="PS51194">
    <property type="entry name" value="HELICASE_CTER"/>
    <property type="match status" value="1"/>
</dbReference>
<gene>
    <name evidence="12" type="ORF">BLNAU_8777</name>
</gene>
<dbReference type="InterPro" id="IPR011990">
    <property type="entry name" value="TPR-like_helical_dom_sf"/>
</dbReference>
<keyword evidence="6" id="KW-0802">TPR repeat</keyword>
<dbReference type="SMART" id="SM00487">
    <property type="entry name" value="DEXDc"/>
    <property type="match status" value="1"/>
</dbReference>
<feature type="repeat" description="TPR" evidence="6">
    <location>
        <begin position="1013"/>
        <end position="1046"/>
    </location>
</feature>
<evidence type="ECO:0000256" key="2">
    <source>
        <dbReference type="ARBA" id="ARBA00022741"/>
    </source>
</evidence>
<dbReference type="Pfam" id="PF13424">
    <property type="entry name" value="TPR_12"/>
    <property type="match status" value="3"/>
</dbReference>